<sequence length="471" mass="49237">METFDAIVLGVGVAGLCAAYELSKQGLTPLLVEQRGTCGGLLASADFRGVRVDLGAESFARRATKVRELCGELGLSEVAPSGSSWIFTPTGSGKASRIAHGVLGIPANLEDPALDALTSQERARLELDLTMPAQVGADAKTLDILVATRLGEAALEKLVAPVAGGIHSAPLSQLDVDTVAPGLREGLTRTGSLVKAAASLRGEKPGAPAVLSVEGGMFRLPEALALHLQKTGATVCTHTRAKDLVQTENGFTVTLVQTTSGPHGPQDTAQERTVQAKKVVLATDPAAAFELLSGVADLDEALKGWQIPRGADMSGVTLCVRDSRLNSAPRGSGLLVAAPTPGEEPLTWAKALTHYSAKWEWAGRELAEKIGPDTHILRLSYGRRNEQARSHSTQEAVKDAALLLGFEPEEVLEAKPVHWGQAIIPHTPAHRERVAALAQKVAQVPGLQITGAWVAGTGLAAVVPNALEVKA</sequence>
<dbReference type="Gene3D" id="3.90.660.20">
    <property type="entry name" value="Protoporphyrinogen oxidase, mitochondrial, domain 2"/>
    <property type="match status" value="1"/>
</dbReference>
<dbReference type="Gene3D" id="1.10.3110.10">
    <property type="entry name" value="protoporphyrinogen ix oxidase, domain 3"/>
    <property type="match status" value="1"/>
</dbReference>
<dbReference type="InterPro" id="IPR050464">
    <property type="entry name" value="Zeta_carotene_desat/Oxidored"/>
</dbReference>
<dbReference type="EMBL" id="PKKO01000001">
    <property type="protein sequence ID" value="PKY73122.1"/>
    <property type="molecule type" value="Genomic_DNA"/>
</dbReference>
<dbReference type="Pfam" id="PF01593">
    <property type="entry name" value="Amino_oxidase"/>
    <property type="match status" value="1"/>
</dbReference>
<dbReference type="STRING" id="33007.HMPREF3198_00739"/>
<organism evidence="2 3">
    <name type="scientific">Winkia neuii</name>
    <dbReference type="NCBI Taxonomy" id="33007"/>
    <lineage>
        <taxon>Bacteria</taxon>
        <taxon>Bacillati</taxon>
        <taxon>Actinomycetota</taxon>
        <taxon>Actinomycetes</taxon>
        <taxon>Actinomycetales</taxon>
        <taxon>Actinomycetaceae</taxon>
        <taxon>Winkia</taxon>
    </lineage>
</organism>
<dbReference type="Gene3D" id="3.50.50.60">
    <property type="entry name" value="FAD/NAD(P)-binding domain"/>
    <property type="match status" value="1"/>
</dbReference>
<gene>
    <name evidence="2" type="ORF">CYJ19_00580</name>
</gene>
<dbReference type="PANTHER" id="PTHR42923:SF3">
    <property type="entry name" value="PROTOPORPHYRINOGEN OXIDASE"/>
    <property type="match status" value="1"/>
</dbReference>
<feature type="domain" description="Amine oxidase" evidence="1">
    <location>
        <begin position="13"/>
        <end position="288"/>
    </location>
</feature>
<dbReference type="Proteomes" id="UP000235122">
    <property type="component" value="Unassembled WGS sequence"/>
</dbReference>
<comment type="caution">
    <text evidence="2">The sequence shown here is derived from an EMBL/GenBank/DDBJ whole genome shotgun (WGS) entry which is preliminary data.</text>
</comment>
<dbReference type="RefSeq" id="WP_024330792.1">
    <property type="nucleotide sequence ID" value="NZ_JASOXK010000001.1"/>
</dbReference>
<dbReference type="PANTHER" id="PTHR42923">
    <property type="entry name" value="PROTOPORPHYRINOGEN OXIDASE"/>
    <property type="match status" value="1"/>
</dbReference>
<dbReference type="InterPro" id="IPR002937">
    <property type="entry name" value="Amino_oxidase"/>
</dbReference>
<proteinExistence type="predicted"/>
<dbReference type="AlphaFoldDB" id="A0A2I1IPS5"/>
<dbReference type="GeneID" id="35866118"/>
<accession>A0A2I1IPS5</accession>
<keyword evidence="3" id="KW-1185">Reference proteome</keyword>
<protein>
    <submittedName>
        <fullName evidence="2">FAD-dependent oxidoreductase</fullName>
    </submittedName>
</protein>
<reference evidence="2 3" key="1">
    <citation type="submission" date="2017-12" db="EMBL/GenBank/DDBJ databases">
        <title>Phylogenetic diversity of female urinary microbiome.</title>
        <authorList>
            <person name="Thomas-White K."/>
            <person name="Wolfe A.J."/>
        </authorList>
    </citation>
    <scope>NUCLEOTIDE SEQUENCE [LARGE SCALE GENOMIC DNA]</scope>
    <source>
        <strain evidence="2 3">UMB0402</strain>
    </source>
</reference>
<dbReference type="InterPro" id="IPR036188">
    <property type="entry name" value="FAD/NAD-bd_sf"/>
</dbReference>
<dbReference type="GO" id="GO:0016491">
    <property type="term" value="F:oxidoreductase activity"/>
    <property type="evidence" value="ECO:0007669"/>
    <property type="project" value="InterPro"/>
</dbReference>
<evidence type="ECO:0000313" key="3">
    <source>
        <dbReference type="Proteomes" id="UP000235122"/>
    </source>
</evidence>
<evidence type="ECO:0000259" key="1">
    <source>
        <dbReference type="Pfam" id="PF01593"/>
    </source>
</evidence>
<dbReference type="SUPFAM" id="SSF51905">
    <property type="entry name" value="FAD/NAD(P)-binding domain"/>
    <property type="match status" value="1"/>
</dbReference>
<name>A0A2I1IPS5_9ACTO</name>
<evidence type="ECO:0000313" key="2">
    <source>
        <dbReference type="EMBL" id="PKY73122.1"/>
    </source>
</evidence>